<feature type="domain" description="ABC transmembrane type-1" evidence="10">
    <location>
        <begin position="29"/>
        <end position="170"/>
    </location>
</feature>
<dbReference type="InterPro" id="IPR011527">
    <property type="entry name" value="ABC1_TM_dom"/>
</dbReference>
<keyword evidence="8 9" id="KW-0472">Membrane</keyword>
<feature type="transmembrane region" description="Helical" evidence="9">
    <location>
        <begin position="152"/>
        <end position="169"/>
    </location>
</feature>
<keyword evidence="7 9" id="KW-1133">Transmembrane helix</keyword>
<dbReference type="InterPro" id="IPR050173">
    <property type="entry name" value="ABC_transporter_C-like"/>
</dbReference>
<comment type="caution">
    <text evidence="11">The sequence shown here is derived from an EMBL/GenBank/DDBJ whole genome shotgun (WGS) entry which is preliminary data.</text>
</comment>
<evidence type="ECO:0000256" key="6">
    <source>
        <dbReference type="ARBA" id="ARBA00022840"/>
    </source>
</evidence>
<evidence type="ECO:0000256" key="8">
    <source>
        <dbReference type="ARBA" id="ARBA00023136"/>
    </source>
</evidence>
<comment type="subcellular location">
    <subcellularLocation>
        <location evidence="1">Membrane</location>
        <topology evidence="1">Multi-pass membrane protein</topology>
    </subcellularLocation>
</comment>
<keyword evidence="12" id="KW-1185">Reference proteome</keyword>
<gene>
    <name evidence="11" type="ORF">PR048_025549</name>
</gene>
<dbReference type="SUPFAM" id="SSF90123">
    <property type="entry name" value="ABC transporter transmembrane region"/>
    <property type="match status" value="1"/>
</dbReference>
<feature type="transmembrane region" description="Helical" evidence="9">
    <location>
        <begin position="53"/>
        <end position="70"/>
    </location>
</feature>
<feature type="non-terminal residue" evidence="11">
    <location>
        <position position="170"/>
    </location>
</feature>
<evidence type="ECO:0000256" key="9">
    <source>
        <dbReference type="SAM" id="Phobius"/>
    </source>
</evidence>
<feature type="transmembrane region" description="Helical" evidence="9">
    <location>
        <begin position="127"/>
        <end position="146"/>
    </location>
</feature>
<evidence type="ECO:0000313" key="11">
    <source>
        <dbReference type="EMBL" id="KAJ8874683.1"/>
    </source>
</evidence>
<reference evidence="11 12" key="1">
    <citation type="submission" date="2023-02" db="EMBL/GenBank/DDBJ databases">
        <title>LHISI_Scaffold_Assembly.</title>
        <authorList>
            <person name="Stuart O.P."/>
            <person name="Cleave R."/>
            <person name="Magrath M.J.L."/>
            <person name="Mikheyev A.S."/>
        </authorList>
    </citation>
    <scope>NUCLEOTIDE SEQUENCE [LARGE SCALE GENOMIC DNA]</scope>
    <source>
        <strain evidence="11">Daus_M_001</strain>
        <tissue evidence="11">Leg muscle</tissue>
    </source>
</reference>
<keyword evidence="4 9" id="KW-0812">Transmembrane</keyword>
<dbReference type="EMBL" id="JARBHB010000010">
    <property type="protein sequence ID" value="KAJ8874683.1"/>
    <property type="molecule type" value="Genomic_DNA"/>
</dbReference>
<dbReference type="PROSITE" id="PS50929">
    <property type="entry name" value="ABC_TM1F"/>
    <property type="match status" value="1"/>
</dbReference>
<comment type="similarity">
    <text evidence="2">Belongs to the ABC transporter superfamily. ABCC family. Conjugate transporter (TC 3.A.1.208) subfamily.</text>
</comment>
<keyword evidence="6" id="KW-0067">ATP-binding</keyword>
<dbReference type="InterPro" id="IPR036640">
    <property type="entry name" value="ABC1_TM_sf"/>
</dbReference>
<evidence type="ECO:0000256" key="1">
    <source>
        <dbReference type="ARBA" id="ARBA00004141"/>
    </source>
</evidence>
<dbReference type="Gene3D" id="1.20.1560.10">
    <property type="entry name" value="ABC transporter type 1, transmembrane domain"/>
    <property type="match status" value="1"/>
</dbReference>
<protein>
    <recommendedName>
        <fullName evidence="10">ABC transmembrane type-1 domain-containing protein</fullName>
    </recommendedName>
</protein>
<evidence type="ECO:0000313" key="12">
    <source>
        <dbReference type="Proteomes" id="UP001159363"/>
    </source>
</evidence>
<dbReference type="PANTHER" id="PTHR24223">
    <property type="entry name" value="ATP-BINDING CASSETTE SUB-FAMILY C"/>
    <property type="match status" value="1"/>
</dbReference>
<accession>A0ABQ9GRN0</accession>
<keyword evidence="5" id="KW-0547">Nucleotide-binding</keyword>
<evidence type="ECO:0000259" key="10">
    <source>
        <dbReference type="PROSITE" id="PS50929"/>
    </source>
</evidence>
<evidence type="ECO:0000256" key="7">
    <source>
        <dbReference type="ARBA" id="ARBA00022989"/>
    </source>
</evidence>
<dbReference type="PANTHER" id="PTHR24223:SF456">
    <property type="entry name" value="MULTIDRUG RESISTANCE-ASSOCIATED PROTEIN LETHAL(2)03659"/>
    <property type="match status" value="1"/>
</dbReference>
<evidence type="ECO:0000256" key="3">
    <source>
        <dbReference type="ARBA" id="ARBA00022448"/>
    </source>
</evidence>
<evidence type="ECO:0000256" key="2">
    <source>
        <dbReference type="ARBA" id="ARBA00009726"/>
    </source>
</evidence>
<dbReference type="Pfam" id="PF00664">
    <property type="entry name" value="ABC_membrane"/>
    <property type="match status" value="1"/>
</dbReference>
<organism evidence="11 12">
    <name type="scientific">Dryococelus australis</name>
    <dbReference type="NCBI Taxonomy" id="614101"/>
    <lineage>
        <taxon>Eukaryota</taxon>
        <taxon>Metazoa</taxon>
        <taxon>Ecdysozoa</taxon>
        <taxon>Arthropoda</taxon>
        <taxon>Hexapoda</taxon>
        <taxon>Insecta</taxon>
        <taxon>Pterygota</taxon>
        <taxon>Neoptera</taxon>
        <taxon>Polyneoptera</taxon>
        <taxon>Phasmatodea</taxon>
        <taxon>Verophasmatodea</taxon>
        <taxon>Anareolatae</taxon>
        <taxon>Phasmatidae</taxon>
        <taxon>Eurycanthinae</taxon>
        <taxon>Dryococelus</taxon>
    </lineage>
</organism>
<dbReference type="Proteomes" id="UP001159363">
    <property type="component" value="Chromosome 9"/>
</dbReference>
<evidence type="ECO:0000256" key="4">
    <source>
        <dbReference type="ARBA" id="ARBA00022692"/>
    </source>
</evidence>
<evidence type="ECO:0000256" key="5">
    <source>
        <dbReference type="ARBA" id="ARBA00022741"/>
    </source>
</evidence>
<name>A0ABQ9GRN0_9NEOP</name>
<proteinExistence type="inferred from homology"/>
<keyword evidence="3" id="KW-0813">Transport</keyword>
<sequence>MKKEMEVEDLFEPLQEHRSDYLGDCFERVAEPIFLGRLIRYFEPGSDMSEQQAYLNALGLLGCCFINVLVRQPVSMAMAHMGMKLRVATCSLIYRKSLRLSQTAASEATVGQIVNLMSNDTTRFENSIILLPYLVVGPAQALIVTYFIWDSMGISAVFGMFAILIFIPLQ</sequence>